<dbReference type="PANTHER" id="PTHR21164">
    <property type="entry name" value="CHORISMATE MUTASE"/>
    <property type="match status" value="1"/>
</dbReference>
<comment type="catalytic activity">
    <reaction evidence="3">
        <text>chorismate = prephenate</text>
        <dbReference type="Rhea" id="RHEA:13897"/>
        <dbReference type="ChEBI" id="CHEBI:29748"/>
        <dbReference type="ChEBI" id="CHEBI:29934"/>
        <dbReference type="EC" id="5.4.99.5"/>
    </reaction>
</comment>
<dbReference type="InterPro" id="IPR008243">
    <property type="entry name" value="Chorismate_mutase_AroH"/>
</dbReference>
<organism evidence="5 6">
    <name type="scientific">Halolactibacillus miurensis</name>
    <dbReference type="NCBI Taxonomy" id="306541"/>
    <lineage>
        <taxon>Bacteria</taxon>
        <taxon>Bacillati</taxon>
        <taxon>Bacillota</taxon>
        <taxon>Bacilli</taxon>
        <taxon>Bacillales</taxon>
        <taxon>Bacillaceae</taxon>
        <taxon>Halolactibacillus</taxon>
    </lineage>
</organism>
<keyword evidence="2 3" id="KW-0057">Aromatic amino acid biosynthesis</keyword>
<gene>
    <name evidence="4" type="primary">aroH</name>
    <name evidence="4" type="ORF">HMI01_12940</name>
    <name evidence="5" type="ORF">SAMN05421668_11120</name>
</gene>
<dbReference type="STRING" id="306541.SAMN05421668_11120"/>
<dbReference type="Proteomes" id="UP000321773">
    <property type="component" value="Unassembled WGS sequence"/>
</dbReference>
<dbReference type="PROSITE" id="PS51167">
    <property type="entry name" value="CHORISMATE_MUT_1"/>
    <property type="match status" value="1"/>
</dbReference>
<dbReference type="GO" id="GO:0004106">
    <property type="term" value="F:chorismate mutase activity"/>
    <property type="evidence" value="ECO:0007669"/>
    <property type="project" value="UniProtKB-UniRule"/>
</dbReference>
<dbReference type="Pfam" id="PF07736">
    <property type="entry name" value="CM_1"/>
    <property type="match status" value="1"/>
</dbReference>
<feature type="binding site" evidence="2">
    <location>
        <position position="6"/>
    </location>
    <ligand>
        <name>prephenate</name>
        <dbReference type="ChEBI" id="CHEBI:29934"/>
    </ligand>
</feature>
<keyword evidence="3" id="KW-0413">Isomerase</keyword>
<evidence type="ECO:0000313" key="6">
    <source>
        <dbReference type="Proteomes" id="UP000199139"/>
    </source>
</evidence>
<dbReference type="EC" id="5.4.99.5" evidence="1 3"/>
<dbReference type="GO" id="GO:0008652">
    <property type="term" value="P:amino acid biosynthetic process"/>
    <property type="evidence" value="ECO:0007669"/>
    <property type="project" value="UniProtKB-UniRule"/>
</dbReference>
<dbReference type="GO" id="GO:0046417">
    <property type="term" value="P:chorismate metabolic process"/>
    <property type="evidence" value="ECO:0007669"/>
    <property type="project" value="TreeGrafter"/>
</dbReference>
<evidence type="ECO:0000313" key="5">
    <source>
        <dbReference type="EMBL" id="SFS81440.1"/>
    </source>
</evidence>
<dbReference type="PIRSF" id="PIRSF005965">
    <property type="entry name" value="Chor_mut_AroH"/>
    <property type="match status" value="1"/>
</dbReference>
<dbReference type="InterPro" id="IPR035959">
    <property type="entry name" value="RutC-like_sf"/>
</dbReference>
<evidence type="ECO:0000256" key="2">
    <source>
        <dbReference type="PIRSR" id="PIRSR005965-1"/>
    </source>
</evidence>
<reference evidence="5 6" key="1">
    <citation type="submission" date="2016-10" db="EMBL/GenBank/DDBJ databases">
        <authorList>
            <person name="de Groot N.N."/>
        </authorList>
    </citation>
    <scope>NUCLEOTIDE SEQUENCE [LARGE SCALE GENOMIC DNA]</scope>
    <source>
        <strain evidence="5 6">DSM 17074</strain>
    </source>
</reference>
<feature type="binding site" evidence="2">
    <location>
        <position position="89"/>
    </location>
    <ligand>
        <name>prephenate</name>
        <dbReference type="ChEBI" id="CHEBI:29934"/>
    </ligand>
</feature>
<dbReference type="CDD" id="cd02185">
    <property type="entry name" value="AroH"/>
    <property type="match status" value="1"/>
</dbReference>
<dbReference type="Proteomes" id="UP000199139">
    <property type="component" value="Unassembled WGS sequence"/>
</dbReference>
<proteinExistence type="predicted"/>
<evidence type="ECO:0000256" key="1">
    <source>
        <dbReference type="NCBIfam" id="TIGR01796"/>
    </source>
</evidence>
<dbReference type="RefSeq" id="WP_089854283.1">
    <property type="nucleotide sequence ID" value="NZ_BJWJ01000010.1"/>
</dbReference>
<keyword evidence="7" id="KW-1185">Reference proteome</keyword>
<dbReference type="PANTHER" id="PTHR21164:SF0">
    <property type="entry name" value="CHORISMATE MUTASE AROH"/>
    <property type="match status" value="1"/>
</dbReference>
<dbReference type="OrthoDB" id="9802232at2"/>
<sequence length="125" mass="14067">MMRGIRGATTVSQNNSTEIYEKTSALLEALIEKNAIDPEDVAHVFVSVTDDIDQAFPARPIREKEGWMFVPVMCMKEINVPNGLPLCIRLMLSVNTEQPQQEIIHVYQEQAVTLRPDLVENAEGK</sequence>
<dbReference type="EMBL" id="BJWJ01000010">
    <property type="protein sequence ID" value="GEM04306.1"/>
    <property type="molecule type" value="Genomic_DNA"/>
</dbReference>
<feature type="binding site" evidence="2">
    <location>
        <position position="107"/>
    </location>
    <ligand>
        <name>prephenate</name>
        <dbReference type="ChEBI" id="CHEBI:29934"/>
    </ligand>
</feature>
<protein>
    <recommendedName>
        <fullName evidence="1 3">chorismate mutase</fullName>
        <ecNumber evidence="1 3">5.4.99.5</ecNumber>
    </recommendedName>
</protein>
<keyword evidence="2 3" id="KW-0028">Amino-acid biosynthesis</keyword>
<accession>A0A1I6SX07</accession>
<dbReference type="SUPFAM" id="SSF55298">
    <property type="entry name" value="YjgF-like"/>
    <property type="match status" value="1"/>
</dbReference>
<reference evidence="4 7" key="2">
    <citation type="submission" date="2019-07" db="EMBL/GenBank/DDBJ databases">
        <title>Whole genome shotgun sequence of Halolactibacillus miurensis NBRC 100873.</title>
        <authorList>
            <person name="Hosoyama A."/>
            <person name="Uohara A."/>
            <person name="Ohji S."/>
            <person name="Ichikawa N."/>
        </authorList>
    </citation>
    <scope>NUCLEOTIDE SEQUENCE [LARGE SCALE GENOMIC DNA]</scope>
    <source>
        <strain evidence="4 7">NBRC 100873</strain>
    </source>
</reference>
<evidence type="ECO:0000313" key="7">
    <source>
        <dbReference type="Proteomes" id="UP000321773"/>
    </source>
</evidence>
<dbReference type="UniPathway" id="UPA00120">
    <property type="reaction ID" value="UER00203"/>
</dbReference>
<dbReference type="AlphaFoldDB" id="A0A1I6SX07"/>
<name>A0A1I6SX07_9BACI</name>
<dbReference type="NCBIfam" id="TIGR01796">
    <property type="entry name" value="CM_mono_aroH"/>
    <property type="match status" value="1"/>
</dbReference>
<dbReference type="Gene3D" id="3.30.1330.40">
    <property type="entry name" value="RutC-like"/>
    <property type="match status" value="1"/>
</dbReference>
<dbReference type="GO" id="GO:0009073">
    <property type="term" value="P:aromatic amino acid family biosynthetic process"/>
    <property type="evidence" value="ECO:0007669"/>
    <property type="project" value="UniProtKB-UniRule"/>
</dbReference>
<dbReference type="EMBL" id="FPAI01000011">
    <property type="protein sequence ID" value="SFS81440.1"/>
    <property type="molecule type" value="Genomic_DNA"/>
</dbReference>
<evidence type="ECO:0000313" key="4">
    <source>
        <dbReference type="EMBL" id="GEM04306.1"/>
    </source>
</evidence>
<evidence type="ECO:0000256" key="3">
    <source>
        <dbReference type="PROSITE-ProRule" id="PRU00514"/>
    </source>
</evidence>